<dbReference type="InterPro" id="IPR055437">
    <property type="entry name" value="TMEM131L_Ig_5"/>
</dbReference>
<accession>A0AAN7VG94</accession>
<sequence>MGEVTIYVTGFFINNNPCEGYGFKVLNCEPFSLQPNATKKIDIAFTPDFTLAKVIRTLSLDTSLHIPVNYTLLTTIPPAYLLPCSMALTRPIWEPYLYYMMLSSMCVLLLFVIAMIIIEAEHTLKEAVVFVSRTSSTTQPTLDLRLVAAQTRNEIRAHKTEEVTHKEKNQSDMKSEADILSLMDDTNKTTKETDKYTALVPTTGKSKKKLSKKNGTEFTPVDVQKKCCKAKCNEKHSNDHDNQKKHDLKEHKKLTHLKKISEEETSSTTTESSNNDEVEKDTKATGKKSPVSKVLVNLKVPLNNEVGGKLDFKRTARKIVQKQKDKEQEQKEVKTIVDNNNIKLMKGTKMFVKDRKDKQPLVKKLSVDKKVENINASVRLSPTFQFNSVWGENRATFSDVVARSDNVTLRQPLTQTQNQINKPTMYVEPYKQSSIDLGPIGSKKNDFHQESHVRNSQEQFNEISNSFFSDSHNLGLENSNSFLNFGDNWEQRNSSSQLLSLMQSSSGGCSSTAGSMSDSWGQSSQNADANNGYWDSTHNLLNENVPTSLANPGCSYLWGSSSVWQPWAPAERTPTRTPPGFSSNREIDERMQQNQAYDLFGMTNIWAQQYPNPWNYPQSQ</sequence>
<feature type="compositionally biased region" description="Basic and acidic residues" evidence="1">
    <location>
        <begin position="233"/>
        <end position="250"/>
    </location>
</feature>
<dbReference type="GO" id="GO:0016020">
    <property type="term" value="C:membrane"/>
    <property type="evidence" value="ECO:0007669"/>
    <property type="project" value="TreeGrafter"/>
</dbReference>
<evidence type="ECO:0000313" key="5">
    <source>
        <dbReference type="Proteomes" id="UP001329430"/>
    </source>
</evidence>
<dbReference type="Proteomes" id="UP001329430">
    <property type="component" value="Chromosome 5"/>
</dbReference>
<protein>
    <recommendedName>
        <fullName evidence="3">TMEM131L fifth Ig-like domain-containing protein</fullName>
    </recommendedName>
</protein>
<proteinExistence type="predicted"/>
<evidence type="ECO:0000256" key="2">
    <source>
        <dbReference type="SAM" id="Phobius"/>
    </source>
</evidence>
<name>A0AAN7VG94_9COLE</name>
<dbReference type="Pfam" id="PF24501">
    <property type="entry name" value="Ig_TMEM131L_5"/>
    <property type="match status" value="1"/>
</dbReference>
<dbReference type="AlphaFoldDB" id="A0AAN7VG94"/>
<feature type="domain" description="TMEM131L fifth Ig-like" evidence="3">
    <location>
        <begin position="1"/>
        <end position="64"/>
    </location>
</feature>
<dbReference type="EMBL" id="JAVRBK010000005">
    <property type="protein sequence ID" value="KAK5643439.1"/>
    <property type="molecule type" value="Genomic_DNA"/>
</dbReference>
<keyword evidence="2" id="KW-1133">Transmembrane helix</keyword>
<dbReference type="PANTHER" id="PTHR22050:SF0">
    <property type="entry name" value="TRANSMEMBRANE PROTEIN 131 HOMOLOG"/>
    <property type="match status" value="1"/>
</dbReference>
<feature type="transmembrane region" description="Helical" evidence="2">
    <location>
        <begin position="96"/>
        <end position="118"/>
    </location>
</feature>
<dbReference type="PANTHER" id="PTHR22050">
    <property type="entry name" value="RW1 PROTEIN HOMOLOG"/>
    <property type="match status" value="1"/>
</dbReference>
<gene>
    <name evidence="4" type="ORF">RI129_007284</name>
</gene>
<keyword evidence="2" id="KW-0812">Transmembrane</keyword>
<evidence type="ECO:0000256" key="1">
    <source>
        <dbReference type="SAM" id="MobiDB-lite"/>
    </source>
</evidence>
<feature type="region of interest" description="Disordered" evidence="1">
    <location>
        <begin position="233"/>
        <end position="287"/>
    </location>
</feature>
<reference evidence="4 5" key="1">
    <citation type="journal article" date="2024" name="Insects">
        <title>An Improved Chromosome-Level Genome Assembly of the Firefly Pyrocoelia pectoralis.</title>
        <authorList>
            <person name="Fu X."/>
            <person name="Meyer-Rochow V.B."/>
            <person name="Ballantyne L."/>
            <person name="Zhu X."/>
        </authorList>
    </citation>
    <scope>NUCLEOTIDE SEQUENCE [LARGE SCALE GENOMIC DNA]</scope>
    <source>
        <strain evidence="4">XCY_ONT2</strain>
    </source>
</reference>
<dbReference type="InterPro" id="IPR039877">
    <property type="entry name" value="TMEM131-like"/>
</dbReference>
<comment type="caution">
    <text evidence="4">The sequence shown here is derived from an EMBL/GenBank/DDBJ whole genome shotgun (WGS) entry which is preliminary data.</text>
</comment>
<evidence type="ECO:0000259" key="3">
    <source>
        <dbReference type="Pfam" id="PF24501"/>
    </source>
</evidence>
<keyword evidence="5" id="KW-1185">Reference proteome</keyword>
<evidence type="ECO:0000313" key="4">
    <source>
        <dbReference type="EMBL" id="KAK5643439.1"/>
    </source>
</evidence>
<organism evidence="4 5">
    <name type="scientific">Pyrocoelia pectoralis</name>
    <dbReference type="NCBI Taxonomy" id="417401"/>
    <lineage>
        <taxon>Eukaryota</taxon>
        <taxon>Metazoa</taxon>
        <taxon>Ecdysozoa</taxon>
        <taxon>Arthropoda</taxon>
        <taxon>Hexapoda</taxon>
        <taxon>Insecta</taxon>
        <taxon>Pterygota</taxon>
        <taxon>Neoptera</taxon>
        <taxon>Endopterygota</taxon>
        <taxon>Coleoptera</taxon>
        <taxon>Polyphaga</taxon>
        <taxon>Elateriformia</taxon>
        <taxon>Elateroidea</taxon>
        <taxon>Lampyridae</taxon>
        <taxon>Lampyrinae</taxon>
        <taxon>Pyrocoelia</taxon>
    </lineage>
</organism>
<keyword evidence="2" id="KW-0472">Membrane</keyword>